<dbReference type="AlphaFoldDB" id="A0A1G4G5H0"/>
<feature type="domain" description="TonB-dependent receptor plug" evidence="3">
    <location>
        <begin position="110"/>
        <end position="218"/>
    </location>
</feature>
<keyword evidence="2" id="KW-0732">Signal</keyword>
<comment type="similarity">
    <text evidence="1">Belongs to the TonB-dependent receptor family.</text>
</comment>
<dbReference type="InterPro" id="IPR037066">
    <property type="entry name" value="Plug_dom_sf"/>
</dbReference>
<evidence type="ECO:0000256" key="2">
    <source>
        <dbReference type="SAM" id="SignalP"/>
    </source>
</evidence>
<keyword evidence="4" id="KW-0675">Receptor</keyword>
<keyword evidence="1" id="KW-0812">Transmembrane</keyword>
<protein>
    <submittedName>
        <fullName evidence="4">TonB-dependent receptor SusC</fullName>
    </submittedName>
</protein>
<reference evidence="4 5" key="1">
    <citation type="submission" date="2016-08" db="EMBL/GenBank/DDBJ databases">
        <authorList>
            <person name="Seilhamer J.J."/>
        </authorList>
    </citation>
    <scope>NUCLEOTIDE SEQUENCE [LARGE SCALE GENOMIC DNA]</scope>
    <source>
        <strain evidence="4">ING2-E5A</strain>
    </source>
</reference>
<dbReference type="KEGG" id="pmuc:ING2E5A_0892"/>
<keyword evidence="1" id="KW-1134">Transmembrane beta strand</keyword>
<dbReference type="InterPro" id="IPR008969">
    <property type="entry name" value="CarboxyPept-like_regulatory"/>
</dbReference>
<keyword evidence="5" id="KW-1185">Reference proteome</keyword>
<dbReference type="FunFam" id="2.170.130.10:FF:000003">
    <property type="entry name" value="SusC/RagA family TonB-linked outer membrane protein"/>
    <property type="match status" value="1"/>
</dbReference>
<dbReference type="STRING" id="1642646.ING2E5A_0892"/>
<dbReference type="PROSITE" id="PS52016">
    <property type="entry name" value="TONB_DEPENDENT_REC_3"/>
    <property type="match status" value="1"/>
</dbReference>
<dbReference type="Pfam" id="PF07715">
    <property type="entry name" value="Plug"/>
    <property type="match status" value="1"/>
</dbReference>
<evidence type="ECO:0000259" key="3">
    <source>
        <dbReference type="Pfam" id="PF07715"/>
    </source>
</evidence>
<dbReference type="InterPro" id="IPR023996">
    <property type="entry name" value="TonB-dep_OMP_SusC/RagA"/>
</dbReference>
<dbReference type="SUPFAM" id="SSF56935">
    <property type="entry name" value="Porins"/>
    <property type="match status" value="1"/>
</dbReference>
<accession>A0A1G4G5H0</accession>
<sequence length="1025" mass="115054">MYLLFLLLIAPSQLLAQQVTVKGRVLEKETGEPLPGASIVVESTPRGVSTDIDGTFEIKVTSSDKLVFSFLGMESQTIAVRDKTFIEVQLSPASSELDEVTIVAFGKQKKESVIGAITTVSPADLKVPSSNLTTALAGNVAGVIAYQRSGEPGQDNADFFVRGITTFGTNTNPLILIDNIELTSTDLARLQPDDIESFSIMKDATATALYGARGANGVIHVTTKRGQEGAAKVFVRLETSLSAPTQTVELADPVTYMKAYNEAITTRDPLGDLMYSYDKIEQTGKPNANRLIYPSNDWYSMMFKDYSNSNRANVSIRGGGKVATYYVSGAFTHDTGILKVDKRNTFNNNIDSKNYTLRSNIDINTGPTTKLAIRLTGNFDDYTGPLNGGSAVYSQVLHSDPVLFPPYYPIDEDHIGIKHILFGNYGDGGYINPYAEMVKGYKDYDRSQMIAAVELNQKLDFITKGLNFMTLFNLTRYSDFTVTRSFRPYWYTLGNYDSYTGEYKISRLNENGTDYLTYGEGAKNVISTMYSESRLNWGREFGRSNVTGLLVFTVRERLTANPGSLQLSLPSRNAGLSGRFTYGWDGKYFSEFNFGYNGSERFSKNHRWGFFPSFGLAWVVSKENFFKPLNKVVNNLKLRYSYGLVGNDNIGSSYNRFYYLSEMAMNDAGRTSYYGENRGVSSTGISVLRYANDAITWEKSLKQNYAVELGLFNKIDVIAEYFTEYRSDIFMSRADITNTMGLQAGISANIGEASARGVDIQADYKQSWNKDFWTSARANFTYSTSKYEVYEEPEYKEYWRQHVGYSIGQQWGFIAERLFIDDEEALNSPSQAAFGSQYGGGDIKYTDVNQDGVITDADRVPIGNPVTPEIIYGFGVSTGYKGLDVSVFFQGLANESFWINAPDMAPFVGNTQLLKSIHDSHWSEDNRDIYAFWPRYSAYYNSNNMPYSTWWMRDGSFLRLKQVELGYTLPQKFVNKLHLSNLRVYMSGTNLFCWSNFKMWDPEMGRSALNYPIQRVINVGLNLTL</sequence>
<dbReference type="NCBIfam" id="TIGR04056">
    <property type="entry name" value="OMP_RagA_SusC"/>
    <property type="match status" value="1"/>
</dbReference>
<organism evidence="4 5">
    <name type="scientific">Petrimonas mucosa</name>
    <dbReference type="NCBI Taxonomy" id="1642646"/>
    <lineage>
        <taxon>Bacteria</taxon>
        <taxon>Pseudomonadati</taxon>
        <taxon>Bacteroidota</taxon>
        <taxon>Bacteroidia</taxon>
        <taxon>Bacteroidales</taxon>
        <taxon>Dysgonomonadaceae</taxon>
        <taxon>Petrimonas</taxon>
    </lineage>
</organism>
<dbReference type="InterPro" id="IPR023997">
    <property type="entry name" value="TonB-dep_OMP_SusC/RagA_CS"/>
</dbReference>
<evidence type="ECO:0000313" key="5">
    <source>
        <dbReference type="Proteomes" id="UP000178485"/>
    </source>
</evidence>
<keyword evidence="1" id="KW-0813">Transport</keyword>
<dbReference type="GO" id="GO:0009279">
    <property type="term" value="C:cell outer membrane"/>
    <property type="evidence" value="ECO:0007669"/>
    <property type="project" value="UniProtKB-SubCell"/>
</dbReference>
<dbReference type="Proteomes" id="UP000178485">
    <property type="component" value="Chromosome i"/>
</dbReference>
<dbReference type="InterPro" id="IPR012910">
    <property type="entry name" value="Plug_dom"/>
</dbReference>
<gene>
    <name evidence="4" type="primary">susC29</name>
    <name evidence="4" type="ORF">ING2E5A_0892</name>
</gene>
<evidence type="ECO:0000256" key="1">
    <source>
        <dbReference type="PROSITE-ProRule" id="PRU01360"/>
    </source>
</evidence>
<dbReference type="Gene3D" id="2.60.40.1120">
    <property type="entry name" value="Carboxypeptidase-like, regulatory domain"/>
    <property type="match status" value="1"/>
</dbReference>
<dbReference type="SUPFAM" id="SSF49464">
    <property type="entry name" value="Carboxypeptidase regulatory domain-like"/>
    <property type="match status" value="1"/>
</dbReference>
<dbReference type="EMBL" id="LT608328">
    <property type="protein sequence ID" value="SCM56465.1"/>
    <property type="molecule type" value="Genomic_DNA"/>
</dbReference>
<dbReference type="NCBIfam" id="TIGR04057">
    <property type="entry name" value="SusC_RagA_signa"/>
    <property type="match status" value="1"/>
</dbReference>
<dbReference type="Gene3D" id="2.170.130.10">
    <property type="entry name" value="TonB-dependent receptor, plug domain"/>
    <property type="match status" value="1"/>
</dbReference>
<dbReference type="InterPro" id="IPR039426">
    <property type="entry name" value="TonB-dep_rcpt-like"/>
</dbReference>
<comment type="subcellular location">
    <subcellularLocation>
        <location evidence="1">Cell outer membrane</location>
        <topology evidence="1">Multi-pass membrane protein</topology>
    </subcellularLocation>
</comment>
<evidence type="ECO:0000313" key="4">
    <source>
        <dbReference type="EMBL" id="SCM56465.1"/>
    </source>
</evidence>
<keyword evidence="1" id="KW-0472">Membrane</keyword>
<feature type="signal peptide" evidence="2">
    <location>
        <begin position="1"/>
        <end position="16"/>
    </location>
</feature>
<keyword evidence="1" id="KW-0998">Cell outer membrane</keyword>
<feature type="chain" id="PRO_5009603818" evidence="2">
    <location>
        <begin position="17"/>
        <end position="1025"/>
    </location>
</feature>
<proteinExistence type="inferred from homology"/>
<name>A0A1G4G5H0_9BACT</name>
<dbReference type="Pfam" id="PF13715">
    <property type="entry name" value="CarbopepD_reg_2"/>
    <property type="match status" value="1"/>
</dbReference>